<dbReference type="Proteomes" id="UP001314170">
    <property type="component" value="Unassembled WGS sequence"/>
</dbReference>
<dbReference type="PANTHER" id="PTHR31111">
    <property type="entry name" value="BNAA05G37150D PROTEIN-RELATED"/>
    <property type="match status" value="1"/>
</dbReference>
<gene>
    <name evidence="2" type="ORF">DCAF_LOCUS7361</name>
</gene>
<protein>
    <recommendedName>
        <fullName evidence="1">F-box associated beta-propeller type 3 domain-containing protein</fullName>
    </recommendedName>
</protein>
<keyword evidence="3" id="KW-1185">Reference proteome</keyword>
<evidence type="ECO:0000313" key="3">
    <source>
        <dbReference type="Proteomes" id="UP001314170"/>
    </source>
</evidence>
<evidence type="ECO:0000259" key="1">
    <source>
        <dbReference type="Pfam" id="PF08268"/>
    </source>
</evidence>
<feature type="domain" description="F-box associated beta-propeller type 3" evidence="1">
    <location>
        <begin position="149"/>
        <end position="362"/>
    </location>
</feature>
<organism evidence="2 3">
    <name type="scientific">Dovyalis caffra</name>
    <dbReference type="NCBI Taxonomy" id="77055"/>
    <lineage>
        <taxon>Eukaryota</taxon>
        <taxon>Viridiplantae</taxon>
        <taxon>Streptophyta</taxon>
        <taxon>Embryophyta</taxon>
        <taxon>Tracheophyta</taxon>
        <taxon>Spermatophyta</taxon>
        <taxon>Magnoliopsida</taxon>
        <taxon>eudicotyledons</taxon>
        <taxon>Gunneridae</taxon>
        <taxon>Pentapetalae</taxon>
        <taxon>rosids</taxon>
        <taxon>fabids</taxon>
        <taxon>Malpighiales</taxon>
        <taxon>Salicaceae</taxon>
        <taxon>Flacourtieae</taxon>
        <taxon>Dovyalis</taxon>
    </lineage>
</organism>
<sequence>MEERWGFLPWSGRSWISRGVNEWFYRKKQSNGRRERCKARQVVHSTTSSIPCVLVWLLENRLGANGNDETITTLPNKDNAVKEITQDRVPGGAHLRATSKLIGAGNKHQNLRLISFGLWEAAADWADPSLSCFRPYPPCEDGVRLHANLSGLGFDPKTEKFKVLRFTYPLGMAMGAFSVEHLKAEVCTLGNTTWRSIAQHQQFVRSHFHSDNFNVFMNGSLHRIADHEGVRQICAFDCESEQFKSILLPSVFSVEDDLDFVLQNVGALGDSLHLCLLVENFQQNVLEVWLMKEYGIVESWTKIVVFENILEPLNDWIPPAVIKVFGNGDLLFYRRPYVFLYKSKTNGLTKLDSDRIQSTMKPIDHRPSFASLNDLVRDNSSI</sequence>
<dbReference type="PANTHER" id="PTHR31111:SF134">
    <property type="entry name" value="F-BOX ASSOCIATED INTERACTION DOMAIN-CONTAINING PROTEIN"/>
    <property type="match status" value="1"/>
</dbReference>
<evidence type="ECO:0000313" key="2">
    <source>
        <dbReference type="EMBL" id="CAK7329606.1"/>
    </source>
</evidence>
<comment type="caution">
    <text evidence="2">The sequence shown here is derived from an EMBL/GenBank/DDBJ whole genome shotgun (WGS) entry which is preliminary data.</text>
</comment>
<dbReference type="InterPro" id="IPR013187">
    <property type="entry name" value="F-box-assoc_dom_typ3"/>
</dbReference>
<proteinExistence type="predicted"/>
<dbReference type="AlphaFoldDB" id="A0AAV1R6G2"/>
<dbReference type="InterPro" id="IPR017451">
    <property type="entry name" value="F-box-assoc_interact_dom"/>
</dbReference>
<dbReference type="Pfam" id="PF08268">
    <property type="entry name" value="FBA_3"/>
    <property type="match status" value="1"/>
</dbReference>
<dbReference type="NCBIfam" id="TIGR01640">
    <property type="entry name" value="F_box_assoc_1"/>
    <property type="match status" value="1"/>
</dbReference>
<accession>A0AAV1R6G2</accession>
<name>A0AAV1R6G2_9ROSI</name>
<dbReference type="EMBL" id="CAWUPB010000913">
    <property type="protein sequence ID" value="CAK7329606.1"/>
    <property type="molecule type" value="Genomic_DNA"/>
</dbReference>
<reference evidence="2 3" key="1">
    <citation type="submission" date="2024-01" db="EMBL/GenBank/DDBJ databases">
        <authorList>
            <person name="Waweru B."/>
        </authorList>
    </citation>
    <scope>NUCLEOTIDE SEQUENCE [LARGE SCALE GENOMIC DNA]</scope>
</reference>